<gene>
    <name evidence="2" type="ORF">GOZ95_24980</name>
</gene>
<dbReference type="EMBL" id="WPHM01000019">
    <property type="protein sequence ID" value="MUZ60685.1"/>
    <property type="molecule type" value="Genomic_DNA"/>
</dbReference>
<sequence>MILGGAIKDRPGRSGQEEKPVVHKRQSKNEIAWSSEAVVSFFGRSNWLDEFVLRPLSHIASCWELRRTGTIGVFMEEEESLAGLMNTLIGDISMATPPADYHGHEDAVIRLRNGPENSFIYLEGKRWRDRRTGEPLGKSAIGGLLEQAAIGYDDVPDLILAAAGRVAVALKFGQANFDDLDDGHSDMLSEVLTVILFIRANATWLPEQAEREAALEAGLPTQF</sequence>
<evidence type="ECO:0000313" key="2">
    <source>
        <dbReference type="EMBL" id="MUZ60685.1"/>
    </source>
</evidence>
<protein>
    <submittedName>
        <fullName evidence="2">Uncharacterized protein</fullName>
    </submittedName>
</protein>
<name>A0AAE5AYV5_AGRVI</name>
<feature type="compositionally biased region" description="Basic and acidic residues" evidence="1">
    <location>
        <begin position="7"/>
        <end position="21"/>
    </location>
</feature>
<dbReference type="AlphaFoldDB" id="A0AAE5AYV5"/>
<dbReference type="Proteomes" id="UP000436692">
    <property type="component" value="Unassembled WGS sequence"/>
</dbReference>
<comment type="caution">
    <text evidence="2">The sequence shown here is derived from an EMBL/GenBank/DDBJ whole genome shotgun (WGS) entry which is preliminary data.</text>
</comment>
<accession>A0AAE5AYV5</accession>
<dbReference type="RefSeq" id="WP_234624973.1">
    <property type="nucleotide sequence ID" value="NZ_JABAEJ010000019.1"/>
</dbReference>
<evidence type="ECO:0000256" key="1">
    <source>
        <dbReference type="SAM" id="MobiDB-lite"/>
    </source>
</evidence>
<reference evidence="2 3" key="1">
    <citation type="submission" date="2019-12" db="EMBL/GenBank/DDBJ databases">
        <title>Whole-genome sequencing of Allorhizobium vitis.</title>
        <authorList>
            <person name="Gan H.M."/>
            <person name="Szegedi E."/>
            <person name="Burr T."/>
            <person name="Savka M.A."/>
        </authorList>
    </citation>
    <scope>NUCLEOTIDE SEQUENCE [LARGE SCALE GENOMIC DNA]</scope>
    <source>
        <strain evidence="2 3">CG989</strain>
    </source>
</reference>
<proteinExistence type="predicted"/>
<feature type="region of interest" description="Disordered" evidence="1">
    <location>
        <begin position="1"/>
        <end position="24"/>
    </location>
</feature>
<evidence type="ECO:0000313" key="3">
    <source>
        <dbReference type="Proteomes" id="UP000436692"/>
    </source>
</evidence>
<organism evidence="2 3">
    <name type="scientific">Agrobacterium vitis</name>
    <name type="common">Rhizobium vitis</name>
    <dbReference type="NCBI Taxonomy" id="373"/>
    <lineage>
        <taxon>Bacteria</taxon>
        <taxon>Pseudomonadati</taxon>
        <taxon>Pseudomonadota</taxon>
        <taxon>Alphaproteobacteria</taxon>
        <taxon>Hyphomicrobiales</taxon>
        <taxon>Rhizobiaceae</taxon>
        <taxon>Rhizobium/Agrobacterium group</taxon>
        <taxon>Agrobacterium</taxon>
    </lineage>
</organism>